<gene>
    <name evidence="2" type="ORF">IBL28_01890</name>
</gene>
<keyword evidence="1" id="KW-1133">Transmembrane helix</keyword>
<protein>
    <recommendedName>
        <fullName evidence="4">Type II secretion system protein GspC N-terminal domain-containing protein</fullName>
    </recommendedName>
</protein>
<evidence type="ECO:0000313" key="2">
    <source>
        <dbReference type="EMBL" id="MBC9794703.1"/>
    </source>
</evidence>
<feature type="transmembrane region" description="Helical" evidence="1">
    <location>
        <begin position="7"/>
        <end position="26"/>
    </location>
</feature>
<accession>A0A926JP32</accession>
<dbReference type="RefSeq" id="WP_187963858.1">
    <property type="nucleotide sequence ID" value="NZ_JACVDC010000002.1"/>
</dbReference>
<evidence type="ECO:0000256" key="1">
    <source>
        <dbReference type="SAM" id="Phobius"/>
    </source>
</evidence>
<proteinExistence type="predicted"/>
<organism evidence="2 3">
    <name type="scientific">Sinomicrobium weinanense</name>
    <dbReference type="NCBI Taxonomy" id="2842200"/>
    <lineage>
        <taxon>Bacteria</taxon>
        <taxon>Pseudomonadati</taxon>
        <taxon>Bacteroidota</taxon>
        <taxon>Flavobacteriia</taxon>
        <taxon>Flavobacteriales</taxon>
        <taxon>Flavobacteriaceae</taxon>
        <taxon>Sinomicrobium</taxon>
    </lineage>
</organism>
<evidence type="ECO:0008006" key="4">
    <source>
        <dbReference type="Google" id="ProtNLM"/>
    </source>
</evidence>
<sequence length="155" mass="17836">MNKKRNTYILLAAVLGIWGLIGYRIIRTLNPKQELSSVADKSISFQPRELKKQETFMVSVHERDPFLGTITKPKKKTASKPLLQPKTPPQMEVPVYYAGMVKDDRSRERIFFVQIDGIQQLMHVNDEIKGVKLVRGNEQEITIVYNGKRKTIPIN</sequence>
<dbReference type="EMBL" id="JACVDC010000002">
    <property type="protein sequence ID" value="MBC9794703.1"/>
    <property type="molecule type" value="Genomic_DNA"/>
</dbReference>
<name>A0A926JP32_9FLAO</name>
<keyword evidence="3" id="KW-1185">Reference proteome</keyword>
<comment type="caution">
    <text evidence="2">The sequence shown here is derived from an EMBL/GenBank/DDBJ whole genome shotgun (WGS) entry which is preliminary data.</text>
</comment>
<keyword evidence="1" id="KW-0472">Membrane</keyword>
<evidence type="ECO:0000313" key="3">
    <source>
        <dbReference type="Proteomes" id="UP000653730"/>
    </source>
</evidence>
<reference evidence="2 3" key="1">
    <citation type="submission" date="2020-09" db="EMBL/GenBank/DDBJ databases">
        <title>Sinomicrobium weinanense sp. nov., a halophilic bacteria isolated from saline-alkali soil.</title>
        <authorList>
            <person name="Wu P."/>
            <person name="Ren H."/>
            <person name="Mei Y."/>
            <person name="Liang Y."/>
            <person name="Chen Z."/>
        </authorList>
    </citation>
    <scope>NUCLEOTIDE SEQUENCE [LARGE SCALE GENOMIC DNA]</scope>
    <source>
        <strain evidence="2 3">FJxs</strain>
    </source>
</reference>
<dbReference type="Proteomes" id="UP000653730">
    <property type="component" value="Unassembled WGS sequence"/>
</dbReference>
<keyword evidence="1" id="KW-0812">Transmembrane</keyword>
<dbReference type="AlphaFoldDB" id="A0A926JP32"/>